<keyword evidence="1" id="KW-0602">Photosynthesis</keyword>
<dbReference type="GO" id="GO:0015979">
    <property type="term" value="P:photosynthesis"/>
    <property type="evidence" value="ECO:0007669"/>
    <property type="project" value="UniProtKB-KW"/>
</dbReference>
<feature type="compositionally biased region" description="Low complexity" evidence="4">
    <location>
        <begin position="384"/>
        <end position="397"/>
    </location>
</feature>
<dbReference type="SUPFAM" id="SSF158615">
    <property type="entry name" value="RbcX-like"/>
    <property type="match status" value="1"/>
</dbReference>
<organism evidence="5 6">
    <name type="scientific">Trapa incisa</name>
    <dbReference type="NCBI Taxonomy" id="236973"/>
    <lineage>
        <taxon>Eukaryota</taxon>
        <taxon>Viridiplantae</taxon>
        <taxon>Streptophyta</taxon>
        <taxon>Embryophyta</taxon>
        <taxon>Tracheophyta</taxon>
        <taxon>Spermatophyta</taxon>
        <taxon>Magnoliopsida</taxon>
        <taxon>eudicotyledons</taxon>
        <taxon>Gunneridae</taxon>
        <taxon>Pentapetalae</taxon>
        <taxon>rosids</taxon>
        <taxon>malvids</taxon>
        <taxon>Myrtales</taxon>
        <taxon>Lythraceae</taxon>
        <taxon>Trapa</taxon>
    </lineage>
</organism>
<dbReference type="InterPro" id="IPR038052">
    <property type="entry name" value="Chaperonin_RbcX_sf"/>
</dbReference>
<name>A0AAN7K9W3_9MYRT</name>
<dbReference type="PANTHER" id="PTHR34572:SF1">
    <property type="entry name" value="GOLGIN FAMILY A PROTEIN"/>
    <property type="match status" value="1"/>
</dbReference>
<dbReference type="EMBL" id="JAXIOK010000010">
    <property type="protein sequence ID" value="KAK4761129.1"/>
    <property type="molecule type" value="Genomic_DNA"/>
</dbReference>
<gene>
    <name evidence="5" type="ORF">SAY87_006022</name>
</gene>
<keyword evidence="3" id="KW-0120">Carbon dioxide fixation</keyword>
<accession>A0AAN7K9W3</accession>
<comment type="caution">
    <text evidence="5">The sequence shown here is derived from an EMBL/GenBank/DDBJ whole genome shotgun (WGS) entry which is preliminary data.</text>
</comment>
<keyword evidence="6" id="KW-1185">Reference proteome</keyword>
<evidence type="ECO:0000256" key="2">
    <source>
        <dbReference type="ARBA" id="ARBA00023186"/>
    </source>
</evidence>
<dbReference type="InterPro" id="IPR003435">
    <property type="entry name" value="Chaperonin_RcbX"/>
</dbReference>
<dbReference type="PANTHER" id="PTHR34572">
    <property type="entry name" value="GOLGIN FAMILY A PROTEIN"/>
    <property type="match status" value="1"/>
</dbReference>
<evidence type="ECO:0000313" key="5">
    <source>
        <dbReference type="EMBL" id="KAK4761129.1"/>
    </source>
</evidence>
<dbReference type="Gene3D" id="1.10.1200.210">
    <property type="entry name" value="Chaperonin-like RbcX"/>
    <property type="match status" value="1"/>
</dbReference>
<dbReference type="Pfam" id="PF02341">
    <property type="entry name" value="RbcX"/>
    <property type="match status" value="1"/>
</dbReference>
<evidence type="ECO:0000313" key="6">
    <source>
        <dbReference type="Proteomes" id="UP001345219"/>
    </source>
</evidence>
<keyword evidence="2" id="KW-0143">Chaperone</keyword>
<evidence type="ECO:0000256" key="1">
    <source>
        <dbReference type="ARBA" id="ARBA00022531"/>
    </source>
</evidence>
<feature type="compositionally biased region" description="Acidic residues" evidence="4">
    <location>
        <begin position="456"/>
        <end position="468"/>
    </location>
</feature>
<dbReference type="AlphaFoldDB" id="A0AAN7K9W3"/>
<feature type="compositionally biased region" description="Polar residues" evidence="4">
    <location>
        <begin position="500"/>
        <end position="521"/>
    </location>
</feature>
<feature type="region of interest" description="Disordered" evidence="4">
    <location>
        <begin position="412"/>
        <end position="521"/>
    </location>
</feature>
<feature type="region of interest" description="Disordered" evidence="4">
    <location>
        <begin position="359"/>
        <end position="397"/>
    </location>
</feature>
<dbReference type="GO" id="GO:0015977">
    <property type="term" value="P:carbon fixation"/>
    <property type="evidence" value="ECO:0007669"/>
    <property type="project" value="UniProtKB-KW"/>
</dbReference>
<evidence type="ECO:0000256" key="3">
    <source>
        <dbReference type="ARBA" id="ARBA00023300"/>
    </source>
</evidence>
<dbReference type="GO" id="GO:0110102">
    <property type="term" value="P:ribulose bisphosphate carboxylase complex assembly"/>
    <property type="evidence" value="ECO:0007669"/>
    <property type="project" value="InterPro"/>
</dbReference>
<dbReference type="Proteomes" id="UP001345219">
    <property type="component" value="Chromosome 5"/>
</dbReference>
<proteinExistence type="predicted"/>
<dbReference type="GO" id="GO:0044183">
    <property type="term" value="F:protein folding chaperone"/>
    <property type="evidence" value="ECO:0007669"/>
    <property type="project" value="InterPro"/>
</dbReference>
<sequence length="521" mass="58510">MLEGSYIPFQTAFVPLREEKDKSHPSHSIWHQFKVVGNFKHWPLRTLVHASKLDNNSDNSNEKLASNVWICHSLTNDVSKSWSTENTRRYSIRNCGAPSAIRQRERCFSGMVMEGCCYADIPLSSHLSRFAPKPRLYSEKPSRRQISFLKHRRSKFAPPQIICQKMYVPGFGEASPEAKAANQLHKFFTYVAVRIVSAQLESYNKEAYEELNAFLSEHSLNDGDEFCASLMRESPRHKALGIRSFNFDIVSYLRKIPSCYADTHCHICQQSDDGQPYAFLRSKKGINASSSQSPQRFSIKSDKLRQIHRKSLADRAEASQIRGMEGVGARLGRSSTRYGPAVVFTGRVRKWKKRWIHVSPSAPDASGNRKHGIANGTSDHSQMRNLNGSVSSNRSSNGSHLLLYKWTPLSQSNNSNGGGNAASNGDDSSTAVEERPKRRFKFVPITVLEEQKNEDLEQENNDEEEEAEPAVTSPDGVDLNSQSNGLNDKPDINDVPMEDTQGNNLSIRQDLNESTLDLSLG</sequence>
<evidence type="ECO:0000256" key="4">
    <source>
        <dbReference type="SAM" id="MobiDB-lite"/>
    </source>
</evidence>
<reference evidence="5 6" key="1">
    <citation type="journal article" date="2023" name="Hortic Res">
        <title>Pangenome of water caltrop reveals structural variations and asymmetric subgenome divergence after allopolyploidization.</title>
        <authorList>
            <person name="Zhang X."/>
            <person name="Chen Y."/>
            <person name="Wang L."/>
            <person name="Yuan Y."/>
            <person name="Fang M."/>
            <person name="Shi L."/>
            <person name="Lu R."/>
            <person name="Comes H.P."/>
            <person name="Ma Y."/>
            <person name="Chen Y."/>
            <person name="Huang G."/>
            <person name="Zhou Y."/>
            <person name="Zheng Z."/>
            <person name="Qiu Y."/>
        </authorList>
    </citation>
    <scope>NUCLEOTIDE SEQUENCE [LARGE SCALE GENOMIC DNA]</scope>
    <source>
        <tissue evidence="5">Roots</tissue>
    </source>
</reference>
<protein>
    <submittedName>
        <fullName evidence="5">Uncharacterized protein</fullName>
    </submittedName>
</protein>